<keyword evidence="4 6" id="KW-1133">Transmembrane helix</keyword>
<evidence type="ECO:0000256" key="3">
    <source>
        <dbReference type="ARBA" id="ARBA00022692"/>
    </source>
</evidence>
<feature type="transmembrane region" description="Helical" evidence="6">
    <location>
        <begin position="12"/>
        <end position="34"/>
    </location>
</feature>
<dbReference type="EMBL" id="VRTY01000030">
    <property type="protein sequence ID" value="TXK47142.1"/>
    <property type="molecule type" value="Genomic_DNA"/>
</dbReference>
<proteinExistence type="predicted"/>
<sequence>MLRYLKSSFWSFCSIFIRTIGSLGINKLIALYYGPNGITLYAHFQNLVSIVTTVPDGGINIGTIKFLANQDPDSQQYRQYFWAGIWLNLLCVALALALIFSFSDYYLGVFLEEVGLLQWWWIAGFGGGSLLLTYNLFLQAMLLSKRVLQWHVVSTSTMSLAGLAVVYFFGGKLSAGMLLPLLLAAQCSTFFLMLPVLTFKKLITSFRLVKVPQPVYLEIGKYMVMALSAVVCLKLTNFFVRDFVIGRLDLYETGLWQAVVRVSENYTLVYTSVIGMLYYPRMAALITEQDVLRRYVRSTFYLVMPAIAIALLLVYLLREWVLLLLFNQDFVVAEYLFSYQLLGDFFKMWSIVLTNLMVVRAHVRLYISWQIITALFYMVLVYNLVEPFGLEGITIAHAIRYGAVLVFSMVYYNKYIRL</sequence>
<keyword evidence="3 6" id="KW-0812">Transmembrane</keyword>
<protein>
    <recommendedName>
        <fullName evidence="9">O-antigen translocase</fullName>
    </recommendedName>
</protein>
<keyword evidence="2" id="KW-1003">Cell membrane</keyword>
<evidence type="ECO:0008006" key="9">
    <source>
        <dbReference type="Google" id="ProtNLM"/>
    </source>
</evidence>
<feature type="transmembrane region" description="Helical" evidence="6">
    <location>
        <begin position="365"/>
        <end position="385"/>
    </location>
</feature>
<accession>A0A5C8K7L3</accession>
<dbReference type="AlphaFoldDB" id="A0A5C8K7L3"/>
<feature type="transmembrane region" description="Helical" evidence="6">
    <location>
        <begin position="150"/>
        <end position="169"/>
    </location>
</feature>
<feature type="transmembrane region" description="Helical" evidence="6">
    <location>
        <begin position="337"/>
        <end position="358"/>
    </location>
</feature>
<feature type="transmembrane region" description="Helical" evidence="6">
    <location>
        <begin position="46"/>
        <end position="68"/>
    </location>
</feature>
<evidence type="ECO:0000256" key="2">
    <source>
        <dbReference type="ARBA" id="ARBA00022475"/>
    </source>
</evidence>
<evidence type="ECO:0000256" key="6">
    <source>
        <dbReference type="SAM" id="Phobius"/>
    </source>
</evidence>
<feature type="transmembrane region" description="Helical" evidence="6">
    <location>
        <begin position="80"/>
        <end position="99"/>
    </location>
</feature>
<dbReference type="PANTHER" id="PTHR30250:SF30">
    <property type="entry name" value="LIPID III FLIPPASE"/>
    <property type="match status" value="1"/>
</dbReference>
<comment type="subcellular location">
    <subcellularLocation>
        <location evidence="1">Cell membrane</location>
        <topology evidence="1">Multi-pass membrane protein</topology>
    </subcellularLocation>
</comment>
<dbReference type="InterPro" id="IPR050833">
    <property type="entry name" value="Poly_Biosynth_Transport"/>
</dbReference>
<organism evidence="7 8">
    <name type="scientific">Pontibacter qinzhouensis</name>
    <dbReference type="NCBI Taxonomy" id="2603253"/>
    <lineage>
        <taxon>Bacteria</taxon>
        <taxon>Pseudomonadati</taxon>
        <taxon>Bacteroidota</taxon>
        <taxon>Cytophagia</taxon>
        <taxon>Cytophagales</taxon>
        <taxon>Hymenobacteraceae</taxon>
        <taxon>Pontibacter</taxon>
    </lineage>
</organism>
<dbReference type="PANTHER" id="PTHR30250">
    <property type="entry name" value="PST FAMILY PREDICTED COLANIC ACID TRANSPORTER"/>
    <property type="match status" value="1"/>
</dbReference>
<evidence type="ECO:0000313" key="8">
    <source>
        <dbReference type="Proteomes" id="UP000321926"/>
    </source>
</evidence>
<keyword evidence="8" id="KW-1185">Reference proteome</keyword>
<feature type="transmembrane region" description="Helical" evidence="6">
    <location>
        <begin position="175"/>
        <end position="199"/>
    </location>
</feature>
<keyword evidence="5 6" id="KW-0472">Membrane</keyword>
<feature type="transmembrane region" description="Helical" evidence="6">
    <location>
        <begin position="391"/>
        <end position="412"/>
    </location>
</feature>
<name>A0A5C8K7L3_9BACT</name>
<evidence type="ECO:0000313" key="7">
    <source>
        <dbReference type="EMBL" id="TXK47142.1"/>
    </source>
</evidence>
<evidence type="ECO:0000256" key="5">
    <source>
        <dbReference type="ARBA" id="ARBA00023136"/>
    </source>
</evidence>
<comment type="caution">
    <text evidence="7">The sequence shown here is derived from an EMBL/GenBank/DDBJ whole genome shotgun (WGS) entry which is preliminary data.</text>
</comment>
<evidence type="ECO:0000256" key="1">
    <source>
        <dbReference type="ARBA" id="ARBA00004651"/>
    </source>
</evidence>
<dbReference type="GO" id="GO:0005886">
    <property type="term" value="C:plasma membrane"/>
    <property type="evidence" value="ECO:0007669"/>
    <property type="project" value="UniProtKB-SubCell"/>
</dbReference>
<evidence type="ECO:0000256" key="4">
    <source>
        <dbReference type="ARBA" id="ARBA00022989"/>
    </source>
</evidence>
<dbReference type="OrthoDB" id="954555at2"/>
<feature type="transmembrane region" description="Helical" evidence="6">
    <location>
        <begin position="119"/>
        <end position="138"/>
    </location>
</feature>
<dbReference type="Proteomes" id="UP000321926">
    <property type="component" value="Unassembled WGS sequence"/>
</dbReference>
<dbReference type="RefSeq" id="WP_147921579.1">
    <property type="nucleotide sequence ID" value="NZ_VRTY01000030.1"/>
</dbReference>
<feature type="transmembrane region" description="Helical" evidence="6">
    <location>
        <begin position="300"/>
        <end position="317"/>
    </location>
</feature>
<reference evidence="7 8" key="1">
    <citation type="submission" date="2019-08" db="EMBL/GenBank/DDBJ databases">
        <authorList>
            <person name="Shi S."/>
        </authorList>
    </citation>
    <scope>NUCLEOTIDE SEQUENCE [LARGE SCALE GENOMIC DNA]</scope>
    <source>
        <strain evidence="7 8">GY10130</strain>
    </source>
</reference>
<gene>
    <name evidence="7" type="ORF">FVR03_09855</name>
</gene>